<dbReference type="GO" id="GO:0005524">
    <property type="term" value="F:ATP binding"/>
    <property type="evidence" value="ECO:0007669"/>
    <property type="project" value="InterPro"/>
</dbReference>
<evidence type="ECO:0000259" key="2">
    <source>
        <dbReference type="SMART" id="SM00382"/>
    </source>
</evidence>
<evidence type="ECO:0000313" key="3">
    <source>
        <dbReference type="EMBL" id="SUZ58128.1"/>
    </source>
</evidence>
<sequence length="336" mass="37668">MNSLPLEGHSILFVGGKGGVGKSTTAASLAVHLADSGEKILLVSTDPAHSLGDLFETSVGDRKREIVPGLHALEIDPGQEVEKYLARVKSTMRHYVQPAMYSEIERQIELTRHSPGAEEAALMDRVTTLMQEGATSHDRIIFDTAPTGHTLRLLALPEIMAAWTTGLLKSRERSDSLGKAVDRLRGREQASGDELAWFDDVKEEVTDERTQKIQEVLLERQRRFSKARRLLLDPEITAFILVLIPEKLPILESEKTHAVLRQHKIPVAGLVVNRTLPENQVLGEFLESRRSQEAEYLEQIERVFSKLPRVRIPLLSRDVQGINALREIAQHLLIDK</sequence>
<dbReference type="InterPro" id="IPR027417">
    <property type="entry name" value="P-loop_NTPase"/>
</dbReference>
<name>A0A381NW47_9ZZZZ</name>
<dbReference type="EMBL" id="UINC01000599">
    <property type="protein sequence ID" value="SUZ58128.1"/>
    <property type="molecule type" value="Genomic_DNA"/>
</dbReference>
<comment type="similarity">
    <text evidence="1">Belongs to the arsA ATPase family.</text>
</comment>
<dbReference type="AlphaFoldDB" id="A0A381NW47"/>
<feature type="domain" description="AAA+ ATPase" evidence="2">
    <location>
        <begin position="7"/>
        <end position="301"/>
    </location>
</feature>
<reference evidence="3" key="1">
    <citation type="submission" date="2018-05" db="EMBL/GenBank/DDBJ databases">
        <authorList>
            <person name="Lanie J.A."/>
            <person name="Ng W.-L."/>
            <person name="Kazmierczak K.M."/>
            <person name="Andrzejewski T.M."/>
            <person name="Davidsen T.M."/>
            <person name="Wayne K.J."/>
            <person name="Tettelin H."/>
            <person name="Glass J.I."/>
            <person name="Rusch D."/>
            <person name="Podicherti R."/>
            <person name="Tsui H.-C.T."/>
            <person name="Winkler M.E."/>
        </authorList>
    </citation>
    <scope>NUCLEOTIDE SEQUENCE</scope>
</reference>
<dbReference type="PANTHER" id="PTHR10803">
    <property type="entry name" value="ARSENICAL PUMP-DRIVING ATPASE ARSENITE-TRANSLOCATING ATPASE"/>
    <property type="match status" value="1"/>
</dbReference>
<dbReference type="PANTHER" id="PTHR10803:SF3">
    <property type="entry name" value="ATPASE GET3"/>
    <property type="match status" value="1"/>
</dbReference>
<dbReference type="Gene3D" id="3.40.50.300">
    <property type="entry name" value="P-loop containing nucleotide triphosphate hydrolases"/>
    <property type="match status" value="1"/>
</dbReference>
<dbReference type="InterPro" id="IPR016300">
    <property type="entry name" value="ATPase_ArsA/GET3"/>
</dbReference>
<proteinExistence type="inferred from homology"/>
<organism evidence="3">
    <name type="scientific">marine metagenome</name>
    <dbReference type="NCBI Taxonomy" id="408172"/>
    <lineage>
        <taxon>unclassified sequences</taxon>
        <taxon>metagenomes</taxon>
        <taxon>ecological metagenomes</taxon>
    </lineage>
</organism>
<dbReference type="NCBIfam" id="TIGR00345">
    <property type="entry name" value="GET3_arsA_TRC40"/>
    <property type="match status" value="1"/>
</dbReference>
<dbReference type="GO" id="GO:0016887">
    <property type="term" value="F:ATP hydrolysis activity"/>
    <property type="evidence" value="ECO:0007669"/>
    <property type="project" value="InterPro"/>
</dbReference>
<dbReference type="Pfam" id="PF02374">
    <property type="entry name" value="ArsA_ATPase"/>
    <property type="match status" value="1"/>
</dbReference>
<dbReference type="SMART" id="SM00382">
    <property type="entry name" value="AAA"/>
    <property type="match status" value="1"/>
</dbReference>
<gene>
    <name evidence="3" type="ORF">METZ01_LOCUS10982</name>
</gene>
<dbReference type="SUPFAM" id="SSF52540">
    <property type="entry name" value="P-loop containing nucleoside triphosphate hydrolases"/>
    <property type="match status" value="1"/>
</dbReference>
<dbReference type="InterPro" id="IPR003593">
    <property type="entry name" value="AAA+_ATPase"/>
</dbReference>
<dbReference type="CDD" id="cd02035">
    <property type="entry name" value="ArsA"/>
    <property type="match status" value="1"/>
</dbReference>
<protein>
    <recommendedName>
        <fullName evidence="2">AAA+ ATPase domain-containing protein</fullName>
    </recommendedName>
</protein>
<accession>A0A381NW47</accession>
<evidence type="ECO:0000256" key="1">
    <source>
        <dbReference type="ARBA" id="ARBA00011040"/>
    </source>
</evidence>
<dbReference type="InterPro" id="IPR025723">
    <property type="entry name" value="ArsA/GET3_ATPase-like"/>
</dbReference>